<dbReference type="EMBL" id="JACRDE010000179">
    <property type="protein sequence ID" value="MBI5249080.1"/>
    <property type="molecule type" value="Genomic_DNA"/>
</dbReference>
<dbReference type="Gene3D" id="3.30.70.790">
    <property type="entry name" value="UreE, C-terminal domain"/>
    <property type="match status" value="1"/>
</dbReference>
<evidence type="ECO:0000259" key="3">
    <source>
        <dbReference type="Pfam" id="PF09413"/>
    </source>
</evidence>
<feature type="domain" description="DUF2007" evidence="3">
    <location>
        <begin position="13"/>
        <end position="72"/>
    </location>
</feature>
<dbReference type="InterPro" id="IPR011322">
    <property type="entry name" value="N-reg_PII-like_a/b"/>
</dbReference>
<evidence type="ECO:0000256" key="2">
    <source>
        <dbReference type="SAM" id="Phobius"/>
    </source>
</evidence>
<keyword evidence="2" id="KW-0472">Membrane</keyword>
<protein>
    <submittedName>
        <fullName evidence="4">DUF2007 domain-containing protein</fullName>
    </submittedName>
</protein>
<sequence>MNLDEAVILRTYASETFASIAAARLGSGGIEAHIQKDDCGGAYPSLQISGGVRLLVKPEDLEDAQKILNEMEAEGSGVFDQQDQEEQPEDCQRTKSSRKPFEVLAMKDLPSQQLDELKTVLFTYVVMAPLISALFADKIDNIFVACLLFVGLVGTFFVYLRNRLGRLEGLLKEQERRLMELEGVRDEEFE</sequence>
<gene>
    <name evidence="4" type="ORF">HY912_06255</name>
</gene>
<keyword evidence="2" id="KW-1133">Transmembrane helix</keyword>
<reference evidence="4" key="1">
    <citation type="submission" date="2020-07" db="EMBL/GenBank/DDBJ databases">
        <title>Huge and variable diversity of episymbiotic CPR bacteria and DPANN archaea in groundwater ecosystems.</title>
        <authorList>
            <person name="He C.Y."/>
            <person name="Keren R."/>
            <person name="Whittaker M."/>
            <person name="Farag I.F."/>
            <person name="Doudna J."/>
            <person name="Cate J.H.D."/>
            <person name="Banfield J.F."/>
        </authorList>
    </citation>
    <scope>NUCLEOTIDE SEQUENCE</scope>
    <source>
        <strain evidence="4">NC_groundwater_1664_Pr3_B-0.1um_52_9</strain>
    </source>
</reference>
<feature type="transmembrane region" description="Helical" evidence="2">
    <location>
        <begin position="117"/>
        <end position="136"/>
    </location>
</feature>
<dbReference type="SUPFAM" id="SSF54913">
    <property type="entry name" value="GlnB-like"/>
    <property type="match status" value="1"/>
</dbReference>
<dbReference type="Pfam" id="PF09413">
    <property type="entry name" value="DUF2007"/>
    <property type="match status" value="1"/>
</dbReference>
<proteinExistence type="predicted"/>
<dbReference type="Proteomes" id="UP000807825">
    <property type="component" value="Unassembled WGS sequence"/>
</dbReference>
<dbReference type="InterPro" id="IPR018551">
    <property type="entry name" value="DUF2007"/>
</dbReference>
<comment type="caution">
    <text evidence="4">The sequence shown here is derived from an EMBL/GenBank/DDBJ whole genome shotgun (WGS) entry which is preliminary data.</text>
</comment>
<dbReference type="AlphaFoldDB" id="A0A9D6UZ47"/>
<feature type="region of interest" description="Disordered" evidence="1">
    <location>
        <begin position="76"/>
        <end position="96"/>
    </location>
</feature>
<organism evidence="4 5">
    <name type="scientific">Desulfomonile tiedjei</name>
    <dbReference type="NCBI Taxonomy" id="2358"/>
    <lineage>
        <taxon>Bacteria</taxon>
        <taxon>Pseudomonadati</taxon>
        <taxon>Thermodesulfobacteriota</taxon>
        <taxon>Desulfomonilia</taxon>
        <taxon>Desulfomonilales</taxon>
        <taxon>Desulfomonilaceae</taxon>
        <taxon>Desulfomonile</taxon>
    </lineage>
</organism>
<name>A0A9D6UZ47_9BACT</name>
<accession>A0A9D6UZ47</accession>
<feature type="transmembrane region" description="Helical" evidence="2">
    <location>
        <begin position="142"/>
        <end position="160"/>
    </location>
</feature>
<evidence type="ECO:0000256" key="1">
    <source>
        <dbReference type="SAM" id="MobiDB-lite"/>
    </source>
</evidence>
<keyword evidence="2" id="KW-0812">Transmembrane</keyword>
<evidence type="ECO:0000313" key="5">
    <source>
        <dbReference type="Proteomes" id="UP000807825"/>
    </source>
</evidence>
<evidence type="ECO:0000313" key="4">
    <source>
        <dbReference type="EMBL" id="MBI5249080.1"/>
    </source>
</evidence>